<dbReference type="CDD" id="cd02252">
    <property type="entry name" value="nylC_like"/>
    <property type="match status" value="1"/>
</dbReference>
<dbReference type="PANTHER" id="PTHR36512">
    <property type="entry name" value="D-AMINOPEPTIDASE"/>
    <property type="match status" value="1"/>
</dbReference>
<protein>
    <recommendedName>
        <fullName evidence="3">Peptidase S58</fullName>
    </recommendedName>
</protein>
<reference evidence="2" key="1">
    <citation type="submission" date="2018-05" db="EMBL/GenBank/DDBJ databases">
        <authorList>
            <person name="Lanie J.A."/>
            <person name="Ng W.-L."/>
            <person name="Kazmierczak K.M."/>
            <person name="Andrzejewski T.M."/>
            <person name="Davidsen T.M."/>
            <person name="Wayne K.J."/>
            <person name="Tettelin H."/>
            <person name="Glass J.I."/>
            <person name="Rusch D."/>
            <person name="Podicherti R."/>
            <person name="Tsui H.-C.T."/>
            <person name="Winkler M.E."/>
        </authorList>
    </citation>
    <scope>NUCLEOTIDE SEQUENCE</scope>
</reference>
<gene>
    <name evidence="2" type="ORF">METZ01_LOCUS112332</name>
</gene>
<dbReference type="PANTHER" id="PTHR36512:SF3">
    <property type="entry name" value="BLR5678 PROTEIN"/>
    <property type="match status" value="1"/>
</dbReference>
<dbReference type="InterPro" id="IPR005321">
    <property type="entry name" value="Peptidase_S58_DmpA"/>
</dbReference>
<organism evidence="2">
    <name type="scientific">marine metagenome</name>
    <dbReference type="NCBI Taxonomy" id="408172"/>
    <lineage>
        <taxon>unclassified sequences</taxon>
        <taxon>metagenomes</taxon>
        <taxon>ecological metagenomes</taxon>
    </lineage>
</organism>
<proteinExistence type="inferred from homology"/>
<dbReference type="SUPFAM" id="SSF56266">
    <property type="entry name" value="DmpA/ArgJ-like"/>
    <property type="match status" value="1"/>
</dbReference>
<dbReference type="EMBL" id="UINC01013832">
    <property type="protein sequence ID" value="SVA59478.1"/>
    <property type="molecule type" value="Genomic_DNA"/>
</dbReference>
<comment type="similarity">
    <text evidence="1">Belongs to the peptidase S58 family.</text>
</comment>
<evidence type="ECO:0000313" key="2">
    <source>
        <dbReference type="EMBL" id="SVA59478.1"/>
    </source>
</evidence>
<accession>A0A381X4C0</accession>
<evidence type="ECO:0008006" key="3">
    <source>
        <dbReference type="Google" id="ProtNLM"/>
    </source>
</evidence>
<sequence>MSDTDRMFARSQSKYVDGEPNLRIDFCSRLARLLKIIWVTRAPYSTEGFREFFIWSNMCSENITNVPGIRVGHWTHEGALTGCTVVLCGENAVGGVDVRGSSPGTRETDILGSDKRVEIVNAFMLSGGSAYGLAAADGAMKYLEEQGIGFRVGRNVVPIVPSAIIYDLAVGDPSVRPDSAAGYDACKSATTGIFAQGNVGAGTGATVAKVLGSNRSIKGGLGSDSIRLPNGLTVGALVVVNAIGSIHDPHTGDLVAGPRSSGGSMASASEILIAGNDIGEQSLGANTTIGVIATDATLTKSQANQLASSAHDGLALSIRPSHLIGDGDTIFAVATGGASHPDQEIADAHTLNRIIAAVVDCTSQAIVNAVRSATGVSGVPSVNEVHTSGSLGN</sequence>
<evidence type="ECO:0000256" key="1">
    <source>
        <dbReference type="ARBA" id="ARBA00007068"/>
    </source>
</evidence>
<dbReference type="Pfam" id="PF03576">
    <property type="entry name" value="Peptidase_S58"/>
    <property type="match status" value="1"/>
</dbReference>
<dbReference type="InterPro" id="IPR016117">
    <property type="entry name" value="ArgJ-like_dom_sf"/>
</dbReference>
<dbReference type="GO" id="GO:0004177">
    <property type="term" value="F:aminopeptidase activity"/>
    <property type="evidence" value="ECO:0007669"/>
    <property type="project" value="TreeGrafter"/>
</dbReference>
<dbReference type="Gene3D" id="3.60.70.12">
    <property type="entry name" value="L-amino peptidase D-ALA esterase/amidase"/>
    <property type="match status" value="1"/>
</dbReference>
<name>A0A381X4C0_9ZZZZ</name>
<dbReference type="AlphaFoldDB" id="A0A381X4C0"/>